<gene>
    <name evidence="3" type="ORF">SAMN05216255_0828</name>
</gene>
<reference evidence="4" key="1">
    <citation type="submission" date="2017-06" db="EMBL/GenBank/DDBJ databases">
        <authorList>
            <person name="Varghese N."/>
            <person name="Submissions S."/>
        </authorList>
    </citation>
    <scope>NUCLEOTIDE SEQUENCE [LARGE SCALE GENOMIC DNA]</scope>
    <source>
        <strain evidence="4">CIP 108523</strain>
    </source>
</reference>
<keyword evidence="4" id="KW-1185">Reference proteome</keyword>
<feature type="region of interest" description="Disordered" evidence="1">
    <location>
        <begin position="26"/>
        <end position="115"/>
    </location>
</feature>
<dbReference type="AlphaFoldDB" id="A0A239A161"/>
<evidence type="ECO:0000313" key="3">
    <source>
        <dbReference type="EMBL" id="SNR89132.1"/>
    </source>
</evidence>
<feature type="compositionally biased region" description="Polar residues" evidence="1">
    <location>
        <begin position="67"/>
        <end position="87"/>
    </location>
</feature>
<sequence>MQGMKPIIGAVALSLCATAAPALAQNYGTLGSGSGSSAGAPGSPTPQPYDQPRLRSTPGGAPASSPRLLNNSVNQPIRQQRPTTTLSPADEPIPELEEQLQRNREGFKQEQKPEQ</sequence>
<dbReference type="RefSeq" id="WP_010483145.1">
    <property type="nucleotide sequence ID" value="NZ_FZOG01000001.1"/>
</dbReference>
<keyword evidence="2" id="KW-0732">Signal</keyword>
<proteinExistence type="predicted"/>
<accession>A0A239A161</accession>
<protein>
    <submittedName>
        <fullName evidence="3">Uncharacterized protein</fullName>
    </submittedName>
</protein>
<evidence type="ECO:0000256" key="2">
    <source>
        <dbReference type="SAM" id="SignalP"/>
    </source>
</evidence>
<feature type="chain" id="PRO_5011314529" evidence="2">
    <location>
        <begin position="25"/>
        <end position="115"/>
    </location>
</feature>
<dbReference type="EMBL" id="FZOG01000001">
    <property type="protein sequence ID" value="SNR89132.1"/>
    <property type="molecule type" value="Genomic_DNA"/>
</dbReference>
<feature type="signal peptide" evidence="2">
    <location>
        <begin position="1"/>
        <end position="24"/>
    </location>
</feature>
<evidence type="ECO:0000313" key="4">
    <source>
        <dbReference type="Proteomes" id="UP000242915"/>
    </source>
</evidence>
<name>A0A239A161_9PSED</name>
<dbReference type="Proteomes" id="UP000242915">
    <property type="component" value="Unassembled WGS sequence"/>
</dbReference>
<evidence type="ECO:0000256" key="1">
    <source>
        <dbReference type="SAM" id="MobiDB-lite"/>
    </source>
</evidence>
<feature type="compositionally biased region" description="Basic and acidic residues" evidence="1">
    <location>
        <begin position="99"/>
        <end position="115"/>
    </location>
</feature>
<organism evidence="3 4">
    <name type="scientific">Pseudomonas segetis</name>
    <dbReference type="NCBI Taxonomy" id="298908"/>
    <lineage>
        <taxon>Bacteria</taxon>
        <taxon>Pseudomonadati</taxon>
        <taxon>Pseudomonadota</taxon>
        <taxon>Gammaproteobacteria</taxon>
        <taxon>Pseudomonadales</taxon>
        <taxon>Pseudomonadaceae</taxon>
        <taxon>Pseudomonas</taxon>
    </lineage>
</organism>